<gene>
    <name evidence="2" type="ORF">SAMN06295970_10952</name>
</gene>
<feature type="compositionally biased region" description="Gly residues" evidence="1">
    <location>
        <begin position="78"/>
        <end position="88"/>
    </location>
</feature>
<keyword evidence="3" id="KW-1185">Reference proteome</keyword>
<accession>A0ABY1Q8S4</accession>
<dbReference type="Proteomes" id="UP001158049">
    <property type="component" value="Unassembled WGS sequence"/>
</dbReference>
<evidence type="ECO:0000313" key="2">
    <source>
        <dbReference type="EMBL" id="SMP63336.1"/>
    </source>
</evidence>
<evidence type="ECO:0000313" key="3">
    <source>
        <dbReference type="Proteomes" id="UP001158049"/>
    </source>
</evidence>
<dbReference type="EMBL" id="FXUL01000009">
    <property type="protein sequence ID" value="SMP63336.1"/>
    <property type="molecule type" value="Genomic_DNA"/>
</dbReference>
<dbReference type="RefSeq" id="WP_283442728.1">
    <property type="nucleotide sequence ID" value="NZ_FXUL01000009.1"/>
</dbReference>
<feature type="compositionally biased region" description="Low complexity" evidence="1">
    <location>
        <begin position="66"/>
        <end position="77"/>
    </location>
</feature>
<evidence type="ECO:0000256" key="1">
    <source>
        <dbReference type="SAM" id="MobiDB-lite"/>
    </source>
</evidence>
<reference evidence="2 3" key="1">
    <citation type="submission" date="2017-05" db="EMBL/GenBank/DDBJ databases">
        <authorList>
            <person name="Varghese N."/>
            <person name="Submissions S."/>
        </authorList>
    </citation>
    <scope>NUCLEOTIDE SEQUENCE [LARGE SCALE GENOMIC DNA]</scope>
    <source>
        <strain evidence="2 3">DSM 26001</strain>
    </source>
</reference>
<feature type="region of interest" description="Disordered" evidence="1">
    <location>
        <begin position="1"/>
        <end position="22"/>
    </location>
</feature>
<comment type="caution">
    <text evidence="2">The sequence shown here is derived from an EMBL/GenBank/DDBJ whole genome shotgun (WGS) entry which is preliminary data.</text>
</comment>
<name>A0ABY1Q8S4_9BURK</name>
<evidence type="ECO:0008006" key="4">
    <source>
        <dbReference type="Google" id="ProtNLM"/>
    </source>
</evidence>
<protein>
    <recommendedName>
        <fullName evidence="4">LytR/CpsA/Psr regulator C-terminal domain-containing protein</fullName>
    </recommendedName>
</protein>
<proteinExistence type="predicted"/>
<feature type="region of interest" description="Disordered" evidence="1">
    <location>
        <begin position="63"/>
        <end position="119"/>
    </location>
</feature>
<feature type="compositionally biased region" description="Low complexity" evidence="1">
    <location>
        <begin position="100"/>
        <end position="119"/>
    </location>
</feature>
<sequence length="225" mass="23073">MDKQAPLEPGQAAPVGPDAGRRRKLRQHAWSLATGVAVFAVSIGLMQSLRPAPVGAPVVTISASQRPADGPRAAAASGGSGTGATAGGGEEDEPGPAPAPAQVAAAAPATPAAATPDPSMAAQIMGMPSVYIHVLDENAREQARRLAPELEKQGIALAGIKVVSAGPRSSDLRYFRPSEKEEAMKVQATLLALGLPAQRLKSIGGFETSAVPRQYELWLASDYKG</sequence>
<organism evidence="2 3">
    <name type="scientific">Noviherbaspirillum suwonense</name>
    <dbReference type="NCBI Taxonomy" id="1224511"/>
    <lineage>
        <taxon>Bacteria</taxon>
        <taxon>Pseudomonadati</taxon>
        <taxon>Pseudomonadota</taxon>
        <taxon>Betaproteobacteria</taxon>
        <taxon>Burkholderiales</taxon>
        <taxon>Oxalobacteraceae</taxon>
        <taxon>Noviherbaspirillum</taxon>
    </lineage>
</organism>